<feature type="transmembrane region" description="Helical" evidence="2">
    <location>
        <begin position="107"/>
        <end position="125"/>
    </location>
</feature>
<keyword evidence="2" id="KW-0812">Transmembrane</keyword>
<protein>
    <submittedName>
        <fullName evidence="3">Uncharacterized protein</fullName>
    </submittedName>
</protein>
<evidence type="ECO:0000313" key="4">
    <source>
        <dbReference type="Proteomes" id="UP000673691"/>
    </source>
</evidence>
<keyword evidence="4" id="KW-1185">Reference proteome</keyword>
<feature type="compositionally biased region" description="Polar residues" evidence="1">
    <location>
        <begin position="131"/>
        <end position="141"/>
    </location>
</feature>
<sequence length="153" mass="16802">CGGTQTGLVTVAPGKLFDEKGRAEAAVDRKLQPGPSLLIRDGADWSTGGFGASSTSEWTQTTNSTQCNVHFRRERRLFSPFALTARVEILKLGKKGAPLFKQARTHIPAVPFLFHFFFFFLFLCFGTRGRPTSQSGVVSSTARDRPPRPAREA</sequence>
<name>A0A8H7ZN54_9FUNG</name>
<reference evidence="3 4" key="1">
    <citation type="journal article" name="Sci. Rep.">
        <title>Genome-scale phylogenetic analyses confirm Olpidium as the closest living zoosporic fungus to the non-flagellated, terrestrial fungi.</title>
        <authorList>
            <person name="Chang Y."/>
            <person name="Rochon D."/>
            <person name="Sekimoto S."/>
            <person name="Wang Y."/>
            <person name="Chovatia M."/>
            <person name="Sandor L."/>
            <person name="Salamov A."/>
            <person name="Grigoriev I.V."/>
            <person name="Stajich J.E."/>
            <person name="Spatafora J.W."/>
        </authorList>
    </citation>
    <scope>NUCLEOTIDE SEQUENCE [LARGE SCALE GENOMIC DNA]</scope>
    <source>
        <strain evidence="3">S191</strain>
    </source>
</reference>
<proteinExistence type="predicted"/>
<evidence type="ECO:0000256" key="2">
    <source>
        <dbReference type="SAM" id="Phobius"/>
    </source>
</evidence>
<comment type="caution">
    <text evidence="3">The sequence shown here is derived from an EMBL/GenBank/DDBJ whole genome shotgun (WGS) entry which is preliminary data.</text>
</comment>
<keyword evidence="2" id="KW-0472">Membrane</keyword>
<evidence type="ECO:0000313" key="3">
    <source>
        <dbReference type="EMBL" id="KAG5456018.1"/>
    </source>
</evidence>
<evidence type="ECO:0000256" key="1">
    <source>
        <dbReference type="SAM" id="MobiDB-lite"/>
    </source>
</evidence>
<dbReference type="Proteomes" id="UP000673691">
    <property type="component" value="Unassembled WGS sequence"/>
</dbReference>
<dbReference type="AlphaFoldDB" id="A0A8H7ZN54"/>
<feature type="compositionally biased region" description="Basic and acidic residues" evidence="1">
    <location>
        <begin position="142"/>
        <end position="153"/>
    </location>
</feature>
<keyword evidence="2" id="KW-1133">Transmembrane helix</keyword>
<feature type="region of interest" description="Disordered" evidence="1">
    <location>
        <begin position="131"/>
        <end position="153"/>
    </location>
</feature>
<dbReference type="EMBL" id="JAEFCI010012418">
    <property type="protein sequence ID" value="KAG5456018.1"/>
    <property type="molecule type" value="Genomic_DNA"/>
</dbReference>
<gene>
    <name evidence="3" type="ORF">BJ554DRAFT_4358</name>
</gene>
<organism evidence="3 4">
    <name type="scientific">Olpidium bornovanus</name>
    <dbReference type="NCBI Taxonomy" id="278681"/>
    <lineage>
        <taxon>Eukaryota</taxon>
        <taxon>Fungi</taxon>
        <taxon>Fungi incertae sedis</taxon>
        <taxon>Olpidiomycota</taxon>
        <taxon>Olpidiomycotina</taxon>
        <taxon>Olpidiomycetes</taxon>
        <taxon>Olpidiales</taxon>
        <taxon>Olpidiaceae</taxon>
        <taxon>Olpidium</taxon>
    </lineage>
</organism>
<feature type="non-terminal residue" evidence="3">
    <location>
        <position position="1"/>
    </location>
</feature>
<accession>A0A8H7ZN54</accession>